<gene>
    <name evidence="3" type="ORF">CC78DRAFT_472260</name>
</gene>
<evidence type="ECO:0000313" key="3">
    <source>
        <dbReference type="EMBL" id="KAF2260743.1"/>
    </source>
</evidence>
<feature type="non-terminal residue" evidence="3">
    <location>
        <position position="1"/>
    </location>
</feature>
<dbReference type="AlphaFoldDB" id="A0A9P4N0Q6"/>
<evidence type="ECO:0000256" key="1">
    <source>
        <dbReference type="SAM" id="MobiDB-lite"/>
    </source>
</evidence>
<dbReference type="GO" id="GO:0030010">
    <property type="term" value="P:establishment of cell polarity"/>
    <property type="evidence" value="ECO:0007669"/>
    <property type="project" value="TreeGrafter"/>
</dbReference>
<dbReference type="GO" id="GO:0009986">
    <property type="term" value="C:cell surface"/>
    <property type="evidence" value="ECO:0007669"/>
    <property type="project" value="TreeGrafter"/>
</dbReference>
<dbReference type="GO" id="GO:0005576">
    <property type="term" value="C:extracellular region"/>
    <property type="evidence" value="ECO:0007669"/>
    <property type="project" value="TreeGrafter"/>
</dbReference>
<dbReference type="OrthoDB" id="3366093at2759"/>
<keyword evidence="2" id="KW-1133">Transmembrane helix</keyword>
<feature type="region of interest" description="Disordered" evidence="1">
    <location>
        <begin position="414"/>
        <end position="465"/>
    </location>
</feature>
<dbReference type="GO" id="GO:0001402">
    <property type="term" value="P:signal transduction involved in filamentous growth"/>
    <property type="evidence" value="ECO:0007669"/>
    <property type="project" value="TreeGrafter"/>
</dbReference>
<keyword evidence="2" id="KW-0472">Membrane</keyword>
<feature type="region of interest" description="Disordered" evidence="1">
    <location>
        <begin position="316"/>
        <end position="355"/>
    </location>
</feature>
<feature type="compositionally biased region" description="Low complexity" evidence="1">
    <location>
        <begin position="50"/>
        <end position="136"/>
    </location>
</feature>
<feature type="compositionally biased region" description="Polar residues" evidence="1">
    <location>
        <begin position="326"/>
        <end position="341"/>
    </location>
</feature>
<evidence type="ECO:0000313" key="4">
    <source>
        <dbReference type="Proteomes" id="UP000800093"/>
    </source>
</evidence>
<dbReference type="PANTHER" id="PTHR35778">
    <property type="entry name" value="SIGNALING MUCIN HKR1-RELATED"/>
    <property type="match status" value="1"/>
</dbReference>
<proteinExistence type="predicted"/>
<evidence type="ECO:0000256" key="2">
    <source>
        <dbReference type="SAM" id="Phobius"/>
    </source>
</evidence>
<feature type="compositionally biased region" description="Polar residues" evidence="1">
    <location>
        <begin position="144"/>
        <end position="155"/>
    </location>
</feature>
<comment type="caution">
    <text evidence="3">The sequence shown here is derived from an EMBL/GenBank/DDBJ whole genome shotgun (WGS) entry which is preliminary data.</text>
</comment>
<dbReference type="GO" id="GO:0031505">
    <property type="term" value="P:fungal-type cell wall organization"/>
    <property type="evidence" value="ECO:0007669"/>
    <property type="project" value="TreeGrafter"/>
</dbReference>
<dbReference type="GO" id="GO:0006972">
    <property type="term" value="P:hyperosmotic response"/>
    <property type="evidence" value="ECO:0007669"/>
    <property type="project" value="TreeGrafter"/>
</dbReference>
<sequence>TPLPTAPSGVSPSSGVPSGTGVTLTPTDVTSTPIGTGLDSTAPTAPPTSIPTSGLTSIPTSESTASTETSNSVSTATIDPSSGITVSGSSGTDTLPTSSSLSSAGNATASGVPTTSPAVTPSTTIAPTPTPSSTTIEIPFSVPSDFNSRPQSVLPTATDDATSLVVGTSIIMEPSTVPSPTATSSGIPSNLPKLIQPPNGLPSSVPANMFLGQIGFKWQLNWNFVLSHDSGNQIFEYLPKAIIDGLNISSSELVMQGLKPLDTTQFQGFITTLAMFWIPNDLSSTLQAQLLNPADAFWHNENQTVNDLTELINTAIPLSGGPTDSGDPTQSGDASPNPTGGSENGGVIGGDMSASHNVNPKSAGIATGAVMGAIAYGAAMFFVARRYRNKRLSHQRSSSVASGSRYTYGSMTGGAFMSGGRGPGRSTPGGAGSRGSRGSSSSNGRSVRTQQISAPVMAENSLGWN</sequence>
<dbReference type="GO" id="GO:0030427">
    <property type="term" value="C:site of polarized growth"/>
    <property type="evidence" value="ECO:0007669"/>
    <property type="project" value="TreeGrafter"/>
</dbReference>
<feature type="region of interest" description="Disordered" evidence="1">
    <location>
        <begin position="1"/>
        <end position="155"/>
    </location>
</feature>
<feature type="compositionally biased region" description="Gly residues" evidence="1">
    <location>
        <begin position="416"/>
        <end position="435"/>
    </location>
</feature>
<dbReference type="GO" id="GO:0005034">
    <property type="term" value="F:osmosensor activity"/>
    <property type="evidence" value="ECO:0007669"/>
    <property type="project" value="InterPro"/>
</dbReference>
<keyword evidence="2" id="KW-0812">Transmembrane</keyword>
<feature type="transmembrane region" description="Helical" evidence="2">
    <location>
        <begin position="363"/>
        <end position="384"/>
    </location>
</feature>
<dbReference type="EMBL" id="ML986674">
    <property type="protein sequence ID" value="KAF2260743.1"/>
    <property type="molecule type" value="Genomic_DNA"/>
</dbReference>
<dbReference type="InterPro" id="IPR039295">
    <property type="entry name" value="MSB2"/>
</dbReference>
<reference evidence="4" key="1">
    <citation type="journal article" date="2020" name="Stud. Mycol.">
        <title>101 Dothideomycetes genomes: A test case for predicting lifestyles and emergence of pathogens.</title>
        <authorList>
            <person name="Haridas S."/>
            <person name="Albert R."/>
            <person name="Binder M."/>
            <person name="Bloem J."/>
            <person name="LaButti K."/>
            <person name="Salamov A."/>
            <person name="Andreopoulos B."/>
            <person name="Baker S."/>
            <person name="Barry K."/>
            <person name="Bills G."/>
            <person name="Bluhm B."/>
            <person name="Cannon C."/>
            <person name="Castanera R."/>
            <person name="Culley D."/>
            <person name="Daum C."/>
            <person name="Ezra D."/>
            <person name="Gonzalez J."/>
            <person name="Henrissat B."/>
            <person name="Kuo A."/>
            <person name="Liang C."/>
            <person name="Lipzen A."/>
            <person name="Lutzoni F."/>
            <person name="Magnuson J."/>
            <person name="Mondo S."/>
            <person name="Nolan M."/>
            <person name="Ohm R."/>
            <person name="Pangilinan J."/>
            <person name="Park H.-J."/>
            <person name="Ramirez L."/>
            <person name="Alfaro M."/>
            <person name="Sun H."/>
            <person name="Tritt A."/>
            <person name="Yoshinaga Y."/>
            <person name="Zwiers L.-H."/>
            <person name="Turgeon B."/>
            <person name="Goodwin S."/>
            <person name="Spatafora J."/>
            <person name="Crous P."/>
            <person name="Grigoriev I."/>
        </authorList>
    </citation>
    <scope>NUCLEOTIDE SEQUENCE [LARGE SCALE GENOMIC DNA]</scope>
    <source>
        <strain evidence="4">CBS 304.66</strain>
    </source>
</reference>
<feature type="compositionally biased region" description="Low complexity" evidence="1">
    <location>
        <begin position="436"/>
        <end position="446"/>
    </location>
</feature>
<accession>A0A9P4N0Q6</accession>
<dbReference type="GO" id="GO:0005886">
    <property type="term" value="C:plasma membrane"/>
    <property type="evidence" value="ECO:0007669"/>
    <property type="project" value="InterPro"/>
</dbReference>
<dbReference type="Proteomes" id="UP000800093">
    <property type="component" value="Unassembled WGS sequence"/>
</dbReference>
<name>A0A9P4N0Q6_9PLEO</name>
<keyword evidence="4" id="KW-1185">Reference proteome</keyword>
<dbReference type="GO" id="GO:0007232">
    <property type="term" value="P:osmosensory signaling pathway via Sho1 osmosensor"/>
    <property type="evidence" value="ECO:0007669"/>
    <property type="project" value="InterPro"/>
</dbReference>
<organism evidence="3 4">
    <name type="scientific">Lojkania enalia</name>
    <dbReference type="NCBI Taxonomy" id="147567"/>
    <lineage>
        <taxon>Eukaryota</taxon>
        <taxon>Fungi</taxon>
        <taxon>Dikarya</taxon>
        <taxon>Ascomycota</taxon>
        <taxon>Pezizomycotina</taxon>
        <taxon>Dothideomycetes</taxon>
        <taxon>Pleosporomycetidae</taxon>
        <taxon>Pleosporales</taxon>
        <taxon>Pleosporales incertae sedis</taxon>
        <taxon>Lojkania</taxon>
    </lineage>
</organism>
<feature type="compositionally biased region" description="Low complexity" evidence="1">
    <location>
        <begin position="1"/>
        <end position="27"/>
    </location>
</feature>
<protein>
    <submittedName>
        <fullName evidence="3">Uncharacterized protein</fullName>
    </submittedName>
</protein>
<dbReference type="PANTHER" id="PTHR35778:SF1">
    <property type="entry name" value="SIGNALING MUCIN HKR1-RELATED"/>
    <property type="match status" value="1"/>
</dbReference>